<dbReference type="PROSITE" id="PS50928">
    <property type="entry name" value="ABC_TM1"/>
    <property type="match status" value="1"/>
</dbReference>
<keyword evidence="8 9" id="KW-0472">Membrane</keyword>
<keyword evidence="12" id="KW-1185">Reference proteome</keyword>
<feature type="domain" description="ABC transmembrane type-1" evidence="10">
    <location>
        <begin position="70"/>
        <end position="276"/>
    </location>
</feature>
<dbReference type="GO" id="GO:0055085">
    <property type="term" value="P:transmembrane transport"/>
    <property type="evidence" value="ECO:0007669"/>
    <property type="project" value="InterPro"/>
</dbReference>
<evidence type="ECO:0000256" key="5">
    <source>
        <dbReference type="ARBA" id="ARBA00022519"/>
    </source>
</evidence>
<dbReference type="SUPFAM" id="SSF161098">
    <property type="entry name" value="MetI-like"/>
    <property type="match status" value="1"/>
</dbReference>
<dbReference type="PANTHER" id="PTHR42929">
    <property type="entry name" value="INNER MEMBRANE ABC TRANSPORTER PERMEASE PROTEIN YDCU-RELATED-RELATED"/>
    <property type="match status" value="1"/>
</dbReference>
<dbReference type="InterPro" id="IPR000515">
    <property type="entry name" value="MetI-like"/>
</dbReference>
<proteinExistence type="inferred from homology"/>
<dbReference type="EMBL" id="JRUQ01000056">
    <property type="protein sequence ID" value="KGT89289.1"/>
    <property type="molecule type" value="Genomic_DNA"/>
</dbReference>
<keyword evidence="7 9" id="KW-1133">Transmembrane helix</keyword>
<feature type="transmembrane region" description="Helical" evidence="9">
    <location>
        <begin position="103"/>
        <end position="128"/>
    </location>
</feature>
<dbReference type="STRING" id="371042.NG99_19915"/>
<evidence type="ECO:0000256" key="4">
    <source>
        <dbReference type="ARBA" id="ARBA00022475"/>
    </source>
</evidence>
<evidence type="ECO:0000256" key="9">
    <source>
        <dbReference type="RuleBase" id="RU363032"/>
    </source>
</evidence>
<keyword evidence="3 9" id="KW-0813">Transport</keyword>
<gene>
    <name evidence="11" type="ORF">NG99_19915</name>
</gene>
<evidence type="ECO:0000256" key="3">
    <source>
        <dbReference type="ARBA" id="ARBA00022448"/>
    </source>
</evidence>
<keyword evidence="4" id="KW-1003">Cell membrane</keyword>
<comment type="caution">
    <text evidence="11">The sequence shown here is derived from an EMBL/GenBank/DDBJ whole genome shotgun (WGS) entry which is preliminary data.</text>
</comment>
<comment type="similarity">
    <text evidence="2">Belongs to the binding-protein-dependent transport system permease family. CysTW subfamily.</text>
</comment>
<dbReference type="Pfam" id="PF00528">
    <property type="entry name" value="BPD_transp_1"/>
    <property type="match status" value="1"/>
</dbReference>
<feature type="transmembrane region" description="Helical" evidence="9">
    <location>
        <begin position="148"/>
        <end position="167"/>
    </location>
</feature>
<organism evidence="11 12">
    <name type="scientific">Erwinia typographi</name>
    <dbReference type="NCBI Taxonomy" id="371042"/>
    <lineage>
        <taxon>Bacteria</taxon>
        <taxon>Pseudomonadati</taxon>
        <taxon>Pseudomonadota</taxon>
        <taxon>Gammaproteobacteria</taxon>
        <taxon>Enterobacterales</taxon>
        <taxon>Erwiniaceae</taxon>
        <taxon>Erwinia</taxon>
    </lineage>
</organism>
<dbReference type="InterPro" id="IPR035906">
    <property type="entry name" value="MetI-like_sf"/>
</dbReference>
<evidence type="ECO:0000256" key="7">
    <source>
        <dbReference type="ARBA" id="ARBA00022989"/>
    </source>
</evidence>
<feature type="transmembrane region" description="Helical" evidence="9">
    <location>
        <begin position="65"/>
        <end position="91"/>
    </location>
</feature>
<sequence>MVNAQRVDNVTAVLRHRRRFPWLITPTVVFYLIFFGFPLAQMIWQSVWSGKFSLDGYLTFFSEPAYWWMLGYTLLLGIGTMLVVLAIAYPVSFWLITVDRRLAVVLMGLVLIPFWSSGLVRTYAWIVILGREGIVNTLFLQWGLIKAPFPFLGTNFAVVTGLVYYLLPYMILSLYSVMNNIDRNLMLAARSLGASPLSAFCRIFLPLTQPGIFTGCFLVFMLAIGMYITPALLGGPHQTTLPSMIALQIDEALDWSLAAAMSVILLVLTLALQLLAGRFVNLDTMWGGAK</sequence>
<feature type="transmembrane region" description="Helical" evidence="9">
    <location>
        <begin position="255"/>
        <end position="276"/>
    </location>
</feature>
<feature type="transmembrane region" description="Helical" evidence="9">
    <location>
        <begin position="211"/>
        <end position="234"/>
    </location>
</feature>
<evidence type="ECO:0000313" key="12">
    <source>
        <dbReference type="Proteomes" id="UP000030351"/>
    </source>
</evidence>
<evidence type="ECO:0000259" key="10">
    <source>
        <dbReference type="PROSITE" id="PS50928"/>
    </source>
</evidence>
<evidence type="ECO:0000256" key="1">
    <source>
        <dbReference type="ARBA" id="ARBA00004429"/>
    </source>
</evidence>
<keyword evidence="6 9" id="KW-0812">Transmembrane</keyword>
<reference evidence="11 12" key="1">
    <citation type="submission" date="2014-10" db="EMBL/GenBank/DDBJ databases">
        <title>Genome sequence of Erwinia typographi M043b.</title>
        <authorList>
            <person name="Chan K.-G."/>
            <person name="Tan W.-S."/>
        </authorList>
    </citation>
    <scope>NUCLEOTIDE SEQUENCE [LARGE SCALE GENOMIC DNA]</scope>
    <source>
        <strain evidence="11 12">M043b</strain>
    </source>
</reference>
<dbReference type="eggNOG" id="COG1176">
    <property type="taxonomic scope" value="Bacteria"/>
</dbReference>
<dbReference type="GO" id="GO:0005886">
    <property type="term" value="C:plasma membrane"/>
    <property type="evidence" value="ECO:0007669"/>
    <property type="project" value="UniProtKB-SubCell"/>
</dbReference>
<feature type="transmembrane region" description="Helical" evidence="9">
    <location>
        <begin position="20"/>
        <end position="45"/>
    </location>
</feature>
<dbReference type="Gene3D" id="1.10.3720.10">
    <property type="entry name" value="MetI-like"/>
    <property type="match status" value="1"/>
</dbReference>
<dbReference type="Proteomes" id="UP000030351">
    <property type="component" value="Unassembled WGS sequence"/>
</dbReference>
<name>A0A0A3YUU2_9GAMM</name>
<keyword evidence="5" id="KW-0997">Cell inner membrane</keyword>
<comment type="subcellular location">
    <subcellularLocation>
        <location evidence="1">Cell inner membrane</location>
        <topology evidence="1">Multi-pass membrane protein</topology>
    </subcellularLocation>
    <subcellularLocation>
        <location evidence="9">Cell membrane</location>
        <topology evidence="9">Multi-pass membrane protein</topology>
    </subcellularLocation>
</comment>
<accession>A0A0A3YUU2</accession>
<evidence type="ECO:0000313" key="11">
    <source>
        <dbReference type="EMBL" id="KGT89289.1"/>
    </source>
</evidence>
<evidence type="ECO:0000256" key="8">
    <source>
        <dbReference type="ARBA" id="ARBA00023136"/>
    </source>
</evidence>
<dbReference type="AlphaFoldDB" id="A0A0A3YUU2"/>
<dbReference type="PANTHER" id="PTHR42929:SF5">
    <property type="entry name" value="ABC TRANSPORTER PERMEASE PROTEIN"/>
    <property type="match status" value="1"/>
</dbReference>
<evidence type="ECO:0000256" key="6">
    <source>
        <dbReference type="ARBA" id="ARBA00022692"/>
    </source>
</evidence>
<dbReference type="CDD" id="cd06261">
    <property type="entry name" value="TM_PBP2"/>
    <property type="match status" value="1"/>
</dbReference>
<protein>
    <recommendedName>
        <fullName evidence="10">ABC transmembrane type-1 domain-containing protein</fullName>
    </recommendedName>
</protein>
<evidence type="ECO:0000256" key="2">
    <source>
        <dbReference type="ARBA" id="ARBA00007069"/>
    </source>
</evidence>